<evidence type="ECO:0000313" key="2">
    <source>
        <dbReference type="Proteomes" id="UP001500279"/>
    </source>
</evidence>
<comment type="caution">
    <text evidence="1">The sequence shown here is derived from an EMBL/GenBank/DDBJ whole genome shotgun (WGS) entry which is preliminary data.</text>
</comment>
<gene>
    <name evidence="1" type="ORF">GCM10009107_44190</name>
</gene>
<name>A0ABP3VJ86_9BURK</name>
<protein>
    <submittedName>
        <fullName evidence="1">Uncharacterized protein</fullName>
    </submittedName>
</protein>
<dbReference type="Proteomes" id="UP001500279">
    <property type="component" value="Unassembled WGS sequence"/>
</dbReference>
<sequence length="63" mass="6757">MVLRGQYMLGRVFAPDAAPEHFSTRGGGLLGIRPGSFIHAFRELAQAKAGIGRTCLRLGLGIF</sequence>
<reference evidence="2" key="1">
    <citation type="journal article" date="2019" name="Int. J. Syst. Evol. Microbiol.">
        <title>The Global Catalogue of Microorganisms (GCM) 10K type strain sequencing project: providing services to taxonomists for standard genome sequencing and annotation.</title>
        <authorList>
            <consortium name="The Broad Institute Genomics Platform"/>
            <consortium name="The Broad Institute Genome Sequencing Center for Infectious Disease"/>
            <person name="Wu L."/>
            <person name="Ma J."/>
        </authorList>
    </citation>
    <scope>NUCLEOTIDE SEQUENCE [LARGE SCALE GENOMIC DNA]</scope>
    <source>
        <strain evidence="2">JCM 15503</strain>
    </source>
</reference>
<organism evidence="1 2">
    <name type="scientific">Ideonella azotifigens</name>
    <dbReference type="NCBI Taxonomy" id="513160"/>
    <lineage>
        <taxon>Bacteria</taxon>
        <taxon>Pseudomonadati</taxon>
        <taxon>Pseudomonadota</taxon>
        <taxon>Betaproteobacteria</taxon>
        <taxon>Burkholderiales</taxon>
        <taxon>Sphaerotilaceae</taxon>
        <taxon>Ideonella</taxon>
    </lineage>
</organism>
<proteinExistence type="predicted"/>
<evidence type="ECO:0000313" key="1">
    <source>
        <dbReference type="EMBL" id="GAA0760982.1"/>
    </source>
</evidence>
<dbReference type="EMBL" id="BAAAEW010000026">
    <property type="protein sequence ID" value="GAA0760982.1"/>
    <property type="molecule type" value="Genomic_DNA"/>
</dbReference>
<accession>A0ABP3VJ86</accession>
<keyword evidence="2" id="KW-1185">Reference proteome</keyword>